<organism evidence="6 7">
    <name type="scientific">Hyphomonas jannaschiana VP2</name>
    <dbReference type="NCBI Taxonomy" id="1280952"/>
    <lineage>
        <taxon>Bacteria</taxon>
        <taxon>Pseudomonadati</taxon>
        <taxon>Pseudomonadota</taxon>
        <taxon>Alphaproteobacteria</taxon>
        <taxon>Hyphomonadales</taxon>
        <taxon>Hyphomonadaceae</taxon>
        <taxon>Hyphomonas</taxon>
    </lineage>
</organism>
<name>A0A059FGW9_9PROT</name>
<proteinExistence type="inferred from homology"/>
<feature type="transmembrane region" description="Helical" evidence="5">
    <location>
        <begin position="133"/>
        <end position="161"/>
    </location>
</feature>
<dbReference type="InterPro" id="IPR002781">
    <property type="entry name" value="TM_pro_TauE-like"/>
</dbReference>
<comment type="subcellular location">
    <subcellularLocation>
        <location evidence="5">Cell membrane</location>
        <topology evidence="5">Multi-pass membrane protein</topology>
    </subcellularLocation>
    <subcellularLocation>
        <location evidence="1">Membrane</location>
        <topology evidence="1">Multi-pass membrane protein</topology>
    </subcellularLocation>
</comment>
<dbReference type="AlphaFoldDB" id="A0A059FGW9"/>
<dbReference type="PANTHER" id="PTHR43701">
    <property type="entry name" value="MEMBRANE TRANSPORTER PROTEIN MJ0441-RELATED"/>
    <property type="match status" value="1"/>
</dbReference>
<feature type="transmembrane region" description="Helical" evidence="5">
    <location>
        <begin position="167"/>
        <end position="188"/>
    </location>
</feature>
<evidence type="ECO:0000256" key="2">
    <source>
        <dbReference type="ARBA" id="ARBA00022692"/>
    </source>
</evidence>
<dbReference type="InterPro" id="IPR051598">
    <property type="entry name" value="TSUP/Inactive_protease-like"/>
</dbReference>
<keyword evidence="2 5" id="KW-0812">Transmembrane</keyword>
<comment type="similarity">
    <text evidence="5">Belongs to the 4-toluene sulfonate uptake permease (TSUP) (TC 2.A.102) family.</text>
</comment>
<dbReference type="Pfam" id="PF01925">
    <property type="entry name" value="TauE"/>
    <property type="match status" value="1"/>
</dbReference>
<keyword evidence="3 5" id="KW-1133">Transmembrane helix</keyword>
<dbReference type="EMBL" id="ARYJ01000003">
    <property type="protein sequence ID" value="KCZ89857.1"/>
    <property type="molecule type" value="Genomic_DNA"/>
</dbReference>
<dbReference type="eggNOG" id="COG0730">
    <property type="taxonomic scope" value="Bacteria"/>
</dbReference>
<evidence type="ECO:0000256" key="5">
    <source>
        <dbReference type="RuleBase" id="RU363041"/>
    </source>
</evidence>
<keyword evidence="7" id="KW-1185">Reference proteome</keyword>
<reference evidence="6 7" key="1">
    <citation type="journal article" date="2014" name="Antonie Van Leeuwenhoek">
        <title>Hyphomonas beringensis sp. nov. and Hyphomonas chukchiensis sp. nov., isolated from surface seawater of the Bering Sea and Chukchi Sea.</title>
        <authorList>
            <person name="Li C."/>
            <person name="Lai Q."/>
            <person name="Li G."/>
            <person name="Dong C."/>
            <person name="Wang J."/>
            <person name="Liao Y."/>
            <person name="Shao Z."/>
        </authorList>
    </citation>
    <scope>NUCLEOTIDE SEQUENCE [LARGE SCALE GENOMIC DNA]</scope>
    <source>
        <strain evidence="6 7">VP2</strain>
    </source>
</reference>
<evidence type="ECO:0000256" key="4">
    <source>
        <dbReference type="ARBA" id="ARBA00023136"/>
    </source>
</evidence>
<accession>A0A059FGW9</accession>
<dbReference type="GO" id="GO:0005886">
    <property type="term" value="C:plasma membrane"/>
    <property type="evidence" value="ECO:0007669"/>
    <property type="project" value="UniProtKB-SubCell"/>
</dbReference>
<evidence type="ECO:0000313" key="6">
    <source>
        <dbReference type="EMBL" id="KCZ89857.1"/>
    </source>
</evidence>
<dbReference type="STRING" id="1280952.HJA_06382"/>
<dbReference type="Proteomes" id="UP000024816">
    <property type="component" value="Unassembled WGS sequence"/>
</dbReference>
<feature type="transmembrane region" description="Helical" evidence="5">
    <location>
        <begin position="200"/>
        <end position="217"/>
    </location>
</feature>
<evidence type="ECO:0000256" key="1">
    <source>
        <dbReference type="ARBA" id="ARBA00004141"/>
    </source>
</evidence>
<evidence type="ECO:0000256" key="3">
    <source>
        <dbReference type="ARBA" id="ARBA00022989"/>
    </source>
</evidence>
<feature type="transmembrane region" description="Helical" evidence="5">
    <location>
        <begin position="38"/>
        <end position="58"/>
    </location>
</feature>
<keyword evidence="5" id="KW-1003">Cell membrane</keyword>
<dbReference type="PANTHER" id="PTHR43701:SF5">
    <property type="entry name" value="MEMBRANE TRANSPORTER PROTEIN-RELATED"/>
    <property type="match status" value="1"/>
</dbReference>
<dbReference type="PATRIC" id="fig|1280952.3.peg.1268"/>
<feature type="transmembrane region" description="Helical" evidence="5">
    <location>
        <begin position="93"/>
        <end position="112"/>
    </location>
</feature>
<sequence>MVYILPLLFFVTAALYASVGFGGGSTYNAVLILSGADFRIVPIIALACNILVVTGNTIRYAMTGNLDWRALLPALALSVPLAWLGGRVPVSEFVFSALLGVTLLLTGLSMLFQRRWKRPADTPVTSRALVLMPVGAATGFLAGLVGIGGGIFLAPVLYWIRWSHEKAIAAACSLFILLNSMSGLAGQAAKLSSVGTLQMAKPYLPLLPAVLIGGWLGNRFGVLKMQPDHLRQGTAVLILIVAVRLLYKVWRTT</sequence>
<gene>
    <name evidence="6" type="ORF">HJA_06382</name>
</gene>
<keyword evidence="4 5" id="KW-0472">Membrane</keyword>
<evidence type="ECO:0000313" key="7">
    <source>
        <dbReference type="Proteomes" id="UP000024816"/>
    </source>
</evidence>
<protein>
    <recommendedName>
        <fullName evidence="5">Probable membrane transporter protein</fullName>
    </recommendedName>
</protein>
<comment type="caution">
    <text evidence="6">The sequence shown here is derived from an EMBL/GenBank/DDBJ whole genome shotgun (WGS) entry which is preliminary data.</text>
</comment>